<proteinExistence type="inferred from homology"/>
<dbReference type="FunFam" id="1.10.10.10:FF:000001">
    <property type="entry name" value="LysR family transcriptional regulator"/>
    <property type="match status" value="1"/>
</dbReference>
<dbReference type="Gene3D" id="1.10.10.10">
    <property type="entry name" value="Winged helix-like DNA-binding domain superfamily/Winged helix DNA-binding domain"/>
    <property type="match status" value="1"/>
</dbReference>
<dbReference type="PANTHER" id="PTHR30419">
    <property type="entry name" value="HTH-TYPE TRANSCRIPTIONAL REGULATOR YBHD"/>
    <property type="match status" value="1"/>
</dbReference>
<dbReference type="Gene3D" id="3.40.190.290">
    <property type="match status" value="1"/>
</dbReference>
<dbReference type="Pfam" id="PF00126">
    <property type="entry name" value="HTH_1"/>
    <property type="match status" value="1"/>
</dbReference>
<name>A0A7X8TI62_9MICC</name>
<keyword evidence="3" id="KW-0238">DNA-binding</keyword>
<sequence length="299" mass="32293">MRINDQIQVGHLRAAVALGSTGSFTEAAREMGLSQSSLSRKIADLERALATQLFRRTTRRVESTAAGRVLVAQMRSVLVAFDQGMEQLYQQAAGEKGSITIGCLPSIAASYLPGFIRDFSRDFPGVRVEVLDALKAQVLEQVRAGEVDFGITALSSRDDDLHYERIGADQFYCALPRGHRLSEAQELTWGALEGEPFITFSPFSSISRPVETALEAAGVVPSSTMVGSNVGAVAGLVASGLGVTAIPGLVRPLMEFAQLRFIPLRPTVEREICIVRRKGEGISAAAERFILSLRRRGAD</sequence>
<evidence type="ECO:0000256" key="3">
    <source>
        <dbReference type="ARBA" id="ARBA00023125"/>
    </source>
</evidence>
<dbReference type="InterPro" id="IPR036388">
    <property type="entry name" value="WH-like_DNA-bd_sf"/>
</dbReference>
<dbReference type="PROSITE" id="PS50931">
    <property type="entry name" value="HTH_LYSR"/>
    <property type="match status" value="1"/>
</dbReference>
<dbReference type="AlphaFoldDB" id="A0A7X8TI62"/>
<dbReference type="PANTHER" id="PTHR30419:SF8">
    <property type="entry name" value="NITROGEN ASSIMILATION TRANSCRIPTIONAL ACTIVATOR-RELATED"/>
    <property type="match status" value="1"/>
</dbReference>
<organism evidence="6 7">
    <name type="scientific">Nesterenkonia sedimenti</name>
    <dbReference type="NCBI Taxonomy" id="1463632"/>
    <lineage>
        <taxon>Bacteria</taxon>
        <taxon>Bacillati</taxon>
        <taxon>Actinomycetota</taxon>
        <taxon>Actinomycetes</taxon>
        <taxon>Micrococcales</taxon>
        <taxon>Micrococcaceae</taxon>
        <taxon>Nesterenkonia</taxon>
    </lineage>
</organism>
<dbReference type="PRINTS" id="PR00039">
    <property type="entry name" value="HTHLYSR"/>
</dbReference>
<keyword evidence="4" id="KW-0804">Transcription</keyword>
<evidence type="ECO:0000313" key="7">
    <source>
        <dbReference type="Proteomes" id="UP000523139"/>
    </source>
</evidence>
<keyword evidence="7" id="KW-1185">Reference proteome</keyword>
<dbReference type="Proteomes" id="UP000523139">
    <property type="component" value="Unassembled WGS sequence"/>
</dbReference>
<dbReference type="RefSeq" id="WP_168886551.1">
    <property type="nucleotide sequence ID" value="NZ_JABAHY010000002.1"/>
</dbReference>
<dbReference type="SUPFAM" id="SSF53850">
    <property type="entry name" value="Periplasmic binding protein-like II"/>
    <property type="match status" value="1"/>
</dbReference>
<dbReference type="GO" id="GO:0003700">
    <property type="term" value="F:DNA-binding transcription factor activity"/>
    <property type="evidence" value="ECO:0007669"/>
    <property type="project" value="InterPro"/>
</dbReference>
<dbReference type="EMBL" id="JABAHY010000002">
    <property type="protein sequence ID" value="NLS09049.1"/>
    <property type="molecule type" value="Genomic_DNA"/>
</dbReference>
<evidence type="ECO:0000256" key="4">
    <source>
        <dbReference type="ARBA" id="ARBA00023163"/>
    </source>
</evidence>
<gene>
    <name evidence="6" type="ORF">HGQ17_03335</name>
</gene>
<protein>
    <submittedName>
        <fullName evidence="6">LysR family transcriptional regulator</fullName>
    </submittedName>
</protein>
<dbReference type="Pfam" id="PF03466">
    <property type="entry name" value="LysR_substrate"/>
    <property type="match status" value="1"/>
</dbReference>
<accession>A0A7X8TI62</accession>
<dbReference type="GO" id="GO:0003677">
    <property type="term" value="F:DNA binding"/>
    <property type="evidence" value="ECO:0007669"/>
    <property type="project" value="UniProtKB-KW"/>
</dbReference>
<evidence type="ECO:0000259" key="5">
    <source>
        <dbReference type="PROSITE" id="PS50931"/>
    </source>
</evidence>
<evidence type="ECO:0000256" key="1">
    <source>
        <dbReference type="ARBA" id="ARBA00009437"/>
    </source>
</evidence>
<dbReference type="InterPro" id="IPR036390">
    <property type="entry name" value="WH_DNA-bd_sf"/>
</dbReference>
<dbReference type="GO" id="GO:0005829">
    <property type="term" value="C:cytosol"/>
    <property type="evidence" value="ECO:0007669"/>
    <property type="project" value="TreeGrafter"/>
</dbReference>
<dbReference type="InterPro" id="IPR000847">
    <property type="entry name" value="LysR_HTH_N"/>
</dbReference>
<reference evidence="6 7" key="1">
    <citation type="submission" date="2020-04" db="EMBL/GenBank/DDBJ databases">
        <title>Nesterenkonia sp. nov., isolated from marine sediment.</title>
        <authorList>
            <person name="Zhang G."/>
        </authorList>
    </citation>
    <scope>NUCLEOTIDE SEQUENCE [LARGE SCALE GENOMIC DNA]</scope>
    <source>
        <strain evidence="6 7">MY13</strain>
    </source>
</reference>
<feature type="domain" description="HTH lysR-type" evidence="5">
    <location>
        <begin position="7"/>
        <end position="64"/>
    </location>
</feature>
<comment type="caution">
    <text evidence="6">The sequence shown here is derived from an EMBL/GenBank/DDBJ whole genome shotgun (WGS) entry which is preliminary data.</text>
</comment>
<evidence type="ECO:0000256" key="2">
    <source>
        <dbReference type="ARBA" id="ARBA00023015"/>
    </source>
</evidence>
<dbReference type="SUPFAM" id="SSF46785">
    <property type="entry name" value="Winged helix' DNA-binding domain"/>
    <property type="match status" value="1"/>
</dbReference>
<dbReference type="InterPro" id="IPR050950">
    <property type="entry name" value="HTH-type_LysR_regulators"/>
</dbReference>
<keyword evidence="2" id="KW-0805">Transcription regulation</keyword>
<evidence type="ECO:0000313" key="6">
    <source>
        <dbReference type="EMBL" id="NLS09049.1"/>
    </source>
</evidence>
<dbReference type="CDD" id="cd08440">
    <property type="entry name" value="PBP2_LTTR_like_4"/>
    <property type="match status" value="1"/>
</dbReference>
<dbReference type="InterPro" id="IPR005119">
    <property type="entry name" value="LysR_subst-bd"/>
</dbReference>
<comment type="similarity">
    <text evidence="1">Belongs to the LysR transcriptional regulatory family.</text>
</comment>